<protein>
    <submittedName>
        <fullName evidence="5">Inhibitor_I29 domain-containing protein</fullName>
    </submittedName>
</protein>
<dbReference type="InterPro" id="IPR038765">
    <property type="entry name" value="Papain-like_cys_pep_sf"/>
</dbReference>
<feature type="region of interest" description="Disordered" evidence="1">
    <location>
        <begin position="1"/>
        <end position="28"/>
    </location>
</feature>
<feature type="domain" description="Cathepsin propeptide inhibitor" evidence="2">
    <location>
        <begin position="42"/>
        <end position="102"/>
    </location>
</feature>
<gene>
    <name evidence="3" type="ORF">HNAJ_LOCUS5059</name>
</gene>
<dbReference type="EMBL" id="UZAE01004005">
    <property type="protein sequence ID" value="VDO00919.1"/>
    <property type="molecule type" value="Genomic_DNA"/>
</dbReference>
<dbReference type="Pfam" id="PF08246">
    <property type="entry name" value="Inhibitor_I29"/>
    <property type="match status" value="1"/>
</dbReference>
<evidence type="ECO:0000256" key="1">
    <source>
        <dbReference type="SAM" id="MobiDB-lite"/>
    </source>
</evidence>
<dbReference type="WBParaSite" id="HNAJ_0000506101-mRNA-1">
    <property type="protein sequence ID" value="HNAJ_0000506101-mRNA-1"/>
    <property type="gene ID" value="HNAJ_0000506101"/>
</dbReference>
<sequence>MVAPRRRNQPLDAEQHDAKTTNQSDWPRDVTIAQNTEIDKAWFTWKLQRHPNYENKEDEEYRKYIFSINLHYIKGQHKRYKAGLESYMTKLNQFANLTFLEFADRFLGTKPQKMALGKPAKPWISSFALKDLPDTVDWRDKNLVTEIKNQGVLR</sequence>
<reference evidence="3 4" key="2">
    <citation type="submission" date="2018-11" db="EMBL/GenBank/DDBJ databases">
        <authorList>
            <consortium name="Pathogen Informatics"/>
        </authorList>
    </citation>
    <scope>NUCLEOTIDE SEQUENCE [LARGE SCALE GENOMIC DNA]</scope>
</reference>
<proteinExistence type="predicted"/>
<dbReference type="SMART" id="SM00848">
    <property type="entry name" value="Inhibitor_I29"/>
    <property type="match status" value="1"/>
</dbReference>
<dbReference type="AlphaFoldDB" id="A0A0R3TDC2"/>
<dbReference type="InterPro" id="IPR013201">
    <property type="entry name" value="Prot_inhib_I29"/>
</dbReference>
<dbReference type="STRING" id="102285.A0A0R3TDC2"/>
<dbReference type="Proteomes" id="UP000278807">
    <property type="component" value="Unassembled WGS sequence"/>
</dbReference>
<evidence type="ECO:0000313" key="4">
    <source>
        <dbReference type="Proteomes" id="UP000278807"/>
    </source>
</evidence>
<evidence type="ECO:0000259" key="2">
    <source>
        <dbReference type="SMART" id="SM00848"/>
    </source>
</evidence>
<keyword evidence="4" id="KW-1185">Reference proteome</keyword>
<evidence type="ECO:0000313" key="5">
    <source>
        <dbReference type="WBParaSite" id="HNAJ_0000506101-mRNA-1"/>
    </source>
</evidence>
<name>A0A0R3TDC2_RODNA</name>
<organism evidence="5">
    <name type="scientific">Rodentolepis nana</name>
    <name type="common">Dwarf tapeworm</name>
    <name type="synonym">Hymenolepis nana</name>
    <dbReference type="NCBI Taxonomy" id="102285"/>
    <lineage>
        <taxon>Eukaryota</taxon>
        <taxon>Metazoa</taxon>
        <taxon>Spiralia</taxon>
        <taxon>Lophotrochozoa</taxon>
        <taxon>Platyhelminthes</taxon>
        <taxon>Cestoda</taxon>
        <taxon>Eucestoda</taxon>
        <taxon>Cyclophyllidea</taxon>
        <taxon>Hymenolepididae</taxon>
        <taxon>Rodentolepis</taxon>
    </lineage>
</organism>
<dbReference type="Gene3D" id="3.90.70.10">
    <property type="entry name" value="Cysteine proteinases"/>
    <property type="match status" value="1"/>
</dbReference>
<evidence type="ECO:0000313" key="3">
    <source>
        <dbReference type="EMBL" id="VDO00919.1"/>
    </source>
</evidence>
<reference evidence="5" key="1">
    <citation type="submission" date="2017-02" db="UniProtKB">
        <authorList>
            <consortium name="WormBaseParasite"/>
        </authorList>
    </citation>
    <scope>IDENTIFICATION</scope>
</reference>
<dbReference type="SUPFAM" id="SSF54001">
    <property type="entry name" value="Cysteine proteinases"/>
    <property type="match status" value="1"/>
</dbReference>
<accession>A0A0R3TDC2</accession>
<dbReference type="OrthoDB" id="10253408at2759"/>